<evidence type="ECO:0000256" key="1">
    <source>
        <dbReference type="SAM" id="SignalP"/>
    </source>
</evidence>
<sequence precursor="true">MRKPFFIASIFWLLAATVHAETTEIEIEVIESDPDVVEQVENDDPHNSKTNSGEWNISLSLGYGQVESIISNVDDFDLYLLPNISYYGESFFLENTTMGYSLYEDEDFYLDIVGKLNEDGIYFNLDDFGVFSALGTSPPLRDPRIPPPRISTETSPIWLALLLVMSWQGWI</sequence>
<feature type="signal peptide" evidence="1">
    <location>
        <begin position="1"/>
        <end position="20"/>
    </location>
</feature>
<feature type="chain" id="PRO_5008544169" evidence="1">
    <location>
        <begin position="21"/>
        <end position="171"/>
    </location>
</feature>
<evidence type="ECO:0000313" key="2">
    <source>
        <dbReference type="EMBL" id="AOE50428.1"/>
    </source>
</evidence>
<keyword evidence="3" id="KW-1185">Reference proteome</keyword>
<dbReference type="PATRIC" id="fig|1144748.3.peg.1732"/>
<protein>
    <submittedName>
        <fullName evidence="2">Uncharacterized protein</fullName>
    </submittedName>
</protein>
<dbReference type="RefSeq" id="WP_068992578.1">
    <property type="nucleotide sequence ID" value="NZ_CP012418.1"/>
</dbReference>
<organism evidence="2 3">
    <name type="scientific">Kangiella sediminilitoris</name>
    <dbReference type="NCBI Taxonomy" id="1144748"/>
    <lineage>
        <taxon>Bacteria</taxon>
        <taxon>Pseudomonadati</taxon>
        <taxon>Pseudomonadota</taxon>
        <taxon>Gammaproteobacteria</taxon>
        <taxon>Kangiellales</taxon>
        <taxon>Kangiellaceae</taxon>
        <taxon>Kangiella</taxon>
    </lineage>
</organism>
<evidence type="ECO:0000313" key="3">
    <source>
        <dbReference type="Proteomes" id="UP000094147"/>
    </source>
</evidence>
<dbReference type="OrthoDB" id="5295915at2"/>
<reference evidence="3" key="1">
    <citation type="submission" date="2015-08" db="EMBL/GenBank/DDBJ databases">
        <authorList>
            <person name="Kim K.M."/>
        </authorList>
    </citation>
    <scope>NUCLEOTIDE SEQUENCE [LARGE SCALE GENOMIC DNA]</scope>
    <source>
        <strain evidence="3">KCTC 23892</strain>
    </source>
</reference>
<proteinExistence type="predicted"/>
<dbReference type="AlphaFoldDB" id="A0A1B3BCA0"/>
<name>A0A1B3BCA0_9GAMM</name>
<keyword evidence="1" id="KW-0732">Signal</keyword>
<gene>
    <name evidence="2" type="ORF">KS2013_1719</name>
</gene>
<dbReference type="EMBL" id="CP012418">
    <property type="protein sequence ID" value="AOE50428.1"/>
    <property type="molecule type" value="Genomic_DNA"/>
</dbReference>
<accession>A0A1B3BCA0</accession>
<dbReference type="Proteomes" id="UP000094147">
    <property type="component" value="Chromosome"/>
</dbReference>
<dbReference type="KEGG" id="ksd:KS2013_1719"/>
<dbReference type="STRING" id="1144748.KS2013_1719"/>